<dbReference type="SUPFAM" id="SSF53335">
    <property type="entry name" value="S-adenosyl-L-methionine-dependent methyltransferases"/>
    <property type="match status" value="1"/>
</dbReference>
<dbReference type="GO" id="GO:0032259">
    <property type="term" value="P:methylation"/>
    <property type="evidence" value="ECO:0007669"/>
    <property type="project" value="UniProtKB-KW"/>
</dbReference>
<evidence type="ECO:0000313" key="1">
    <source>
        <dbReference type="EMBL" id="KAL0340641.1"/>
    </source>
</evidence>
<sequence length="471" mass="52391">MGKYISNINFQAFKVQIADNNSILARMMSLSPSTFETIVPSRYITFILPDPHHLQIAVLDSPSAGSSTAGMWVPRGRESDWIFSTFSGHLQLLLSSPTTRPLSRLILVGNSPSHPQPTSYNSTIHPSYSTALQQNLAPLLSALTPKSAYLGDGEIPEVPLLIYEDEVLKSSVLEVCQGPCVGEMLIENVELENDGVKEFRRRLRFKRMPNFVQTQIRIRPKDESCLENLDTLEFELDNGVLVQPYLSPMVAGMLVISQFLEGQLRDGFRPKALCLGVGGGALLGFLRVHLGFEVAGVEEDEVVLEVAKRYFGLGSDELIHLFAEDGIKYVQKLAKNESEKSRFHVVMVDLDSNDPTMGVCAPPQEFLRKSVLLGARAVLRKEGVLIINAIPSSKLYYERLISKFQEVFEELYEIDVGNGENFVLIATKSKTESALDSNEGAFLNKLKLVVSRSYIDSIRKIPKNAHPAFDK</sequence>
<keyword evidence="1" id="KW-0808">Transferase</keyword>
<dbReference type="AlphaFoldDB" id="A0AAW2NE13"/>
<reference evidence="1" key="2">
    <citation type="journal article" date="2024" name="Plant">
        <title>Genomic evolution and insights into agronomic trait innovations of Sesamum species.</title>
        <authorList>
            <person name="Miao H."/>
            <person name="Wang L."/>
            <person name="Qu L."/>
            <person name="Liu H."/>
            <person name="Sun Y."/>
            <person name="Le M."/>
            <person name="Wang Q."/>
            <person name="Wei S."/>
            <person name="Zheng Y."/>
            <person name="Lin W."/>
            <person name="Duan Y."/>
            <person name="Cao H."/>
            <person name="Xiong S."/>
            <person name="Wang X."/>
            <person name="Wei L."/>
            <person name="Li C."/>
            <person name="Ma Q."/>
            <person name="Ju M."/>
            <person name="Zhao R."/>
            <person name="Li G."/>
            <person name="Mu C."/>
            <person name="Tian Q."/>
            <person name="Mei H."/>
            <person name="Zhang T."/>
            <person name="Gao T."/>
            <person name="Zhang H."/>
        </authorList>
    </citation>
    <scope>NUCLEOTIDE SEQUENCE</scope>
    <source>
        <strain evidence="1">G02</strain>
    </source>
</reference>
<protein>
    <submittedName>
        <fullName evidence="1">EEF1A lysine and N-terminal methyltransferase</fullName>
    </submittedName>
</protein>
<proteinExistence type="predicted"/>
<gene>
    <name evidence="1" type="ORF">Sradi_4580900</name>
</gene>
<dbReference type="InterPro" id="IPR029063">
    <property type="entry name" value="SAM-dependent_MTases_sf"/>
</dbReference>
<dbReference type="GO" id="GO:0008168">
    <property type="term" value="F:methyltransferase activity"/>
    <property type="evidence" value="ECO:0007669"/>
    <property type="project" value="UniProtKB-KW"/>
</dbReference>
<dbReference type="EMBL" id="JACGWJ010000020">
    <property type="protein sequence ID" value="KAL0340641.1"/>
    <property type="molecule type" value="Genomic_DNA"/>
</dbReference>
<dbReference type="Gene3D" id="3.40.50.150">
    <property type="entry name" value="Vaccinia Virus protein VP39"/>
    <property type="match status" value="1"/>
</dbReference>
<reference evidence="1" key="1">
    <citation type="submission" date="2020-06" db="EMBL/GenBank/DDBJ databases">
        <authorList>
            <person name="Li T."/>
            <person name="Hu X."/>
            <person name="Zhang T."/>
            <person name="Song X."/>
            <person name="Zhang H."/>
            <person name="Dai N."/>
            <person name="Sheng W."/>
            <person name="Hou X."/>
            <person name="Wei L."/>
        </authorList>
    </citation>
    <scope>NUCLEOTIDE SEQUENCE</scope>
    <source>
        <strain evidence="1">G02</strain>
        <tissue evidence="1">Leaf</tissue>
    </source>
</reference>
<accession>A0AAW2NE13</accession>
<organism evidence="1">
    <name type="scientific">Sesamum radiatum</name>
    <name type="common">Black benniseed</name>
    <dbReference type="NCBI Taxonomy" id="300843"/>
    <lineage>
        <taxon>Eukaryota</taxon>
        <taxon>Viridiplantae</taxon>
        <taxon>Streptophyta</taxon>
        <taxon>Embryophyta</taxon>
        <taxon>Tracheophyta</taxon>
        <taxon>Spermatophyta</taxon>
        <taxon>Magnoliopsida</taxon>
        <taxon>eudicotyledons</taxon>
        <taxon>Gunneridae</taxon>
        <taxon>Pentapetalae</taxon>
        <taxon>asterids</taxon>
        <taxon>lamiids</taxon>
        <taxon>Lamiales</taxon>
        <taxon>Pedaliaceae</taxon>
        <taxon>Sesamum</taxon>
    </lineage>
</organism>
<keyword evidence="1" id="KW-0489">Methyltransferase</keyword>
<name>A0AAW2NE13_SESRA</name>
<comment type="caution">
    <text evidence="1">The sequence shown here is derived from an EMBL/GenBank/DDBJ whole genome shotgun (WGS) entry which is preliminary data.</text>
</comment>